<dbReference type="AlphaFoldDB" id="A0AAU9CLJ5"/>
<keyword evidence="10" id="KW-0732">Signal</keyword>
<dbReference type="EMBL" id="AP025314">
    <property type="protein sequence ID" value="BDD10175.1"/>
    <property type="molecule type" value="Genomic_DNA"/>
</dbReference>
<dbReference type="GO" id="GO:0009279">
    <property type="term" value="C:cell outer membrane"/>
    <property type="evidence" value="ECO:0007669"/>
    <property type="project" value="UniProtKB-SubCell"/>
</dbReference>
<dbReference type="CDD" id="cd01347">
    <property type="entry name" value="ligand_gated_channel"/>
    <property type="match status" value="1"/>
</dbReference>
<feature type="signal peptide" evidence="10">
    <location>
        <begin position="1"/>
        <end position="27"/>
    </location>
</feature>
<dbReference type="InterPro" id="IPR039426">
    <property type="entry name" value="TonB-dep_rcpt-like"/>
</dbReference>
<dbReference type="InterPro" id="IPR012910">
    <property type="entry name" value="Plug_dom"/>
</dbReference>
<keyword evidence="3 8" id="KW-1134">Transmembrane beta strand</keyword>
<dbReference type="InterPro" id="IPR036942">
    <property type="entry name" value="Beta-barrel_TonB_sf"/>
</dbReference>
<dbReference type="Gene3D" id="2.40.170.20">
    <property type="entry name" value="TonB-dependent receptor, beta-barrel domain"/>
    <property type="match status" value="1"/>
</dbReference>
<evidence type="ECO:0000259" key="12">
    <source>
        <dbReference type="Pfam" id="PF07715"/>
    </source>
</evidence>
<dbReference type="RefSeq" id="WP_338391747.1">
    <property type="nucleotide sequence ID" value="NZ_AP025314.1"/>
</dbReference>
<keyword evidence="4 8" id="KW-0812">Transmembrane</keyword>
<dbReference type="GO" id="GO:0015344">
    <property type="term" value="F:siderophore uptake transmembrane transporter activity"/>
    <property type="evidence" value="ECO:0007669"/>
    <property type="project" value="TreeGrafter"/>
</dbReference>
<evidence type="ECO:0000313" key="14">
    <source>
        <dbReference type="Proteomes" id="UP001348817"/>
    </source>
</evidence>
<feature type="chain" id="PRO_5043661541" evidence="10">
    <location>
        <begin position="28"/>
        <end position="760"/>
    </location>
</feature>
<organism evidence="13 14">
    <name type="scientific">Fulvitalea axinellae</name>
    <dbReference type="NCBI Taxonomy" id="1182444"/>
    <lineage>
        <taxon>Bacteria</taxon>
        <taxon>Pseudomonadati</taxon>
        <taxon>Bacteroidota</taxon>
        <taxon>Cytophagia</taxon>
        <taxon>Cytophagales</taxon>
        <taxon>Persicobacteraceae</taxon>
        <taxon>Fulvitalea</taxon>
    </lineage>
</organism>
<evidence type="ECO:0000256" key="3">
    <source>
        <dbReference type="ARBA" id="ARBA00022452"/>
    </source>
</evidence>
<dbReference type="GO" id="GO:0044718">
    <property type="term" value="P:siderophore transmembrane transport"/>
    <property type="evidence" value="ECO:0007669"/>
    <property type="project" value="TreeGrafter"/>
</dbReference>
<reference evidence="13 14" key="1">
    <citation type="submission" date="2021-12" db="EMBL/GenBank/DDBJ databases">
        <title>Genome sequencing of bacteria with rrn-lacking chromosome and rrn-plasmid.</title>
        <authorList>
            <person name="Anda M."/>
            <person name="Iwasaki W."/>
        </authorList>
    </citation>
    <scope>NUCLEOTIDE SEQUENCE [LARGE SCALE GENOMIC DNA]</scope>
    <source>
        <strain evidence="13 14">DSM 100852</strain>
    </source>
</reference>
<keyword evidence="5 9" id="KW-0798">TonB box</keyword>
<protein>
    <submittedName>
        <fullName evidence="13">Ligand-gated channel</fullName>
    </submittedName>
</protein>
<evidence type="ECO:0000256" key="2">
    <source>
        <dbReference type="ARBA" id="ARBA00022448"/>
    </source>
</evidence>
<evidence type="ECO:0000256" key="9">
    <source>
        <dbReference type="RuleBase" id="RU003357"/>
    </source>
</evidence>
<comment type="similarity">
    <text evidence="8 9">Belongs to the TonB-dependent receptor family.</text>
</comment>
<evidence type="ECO:0000256" key="5">
    <source>
        <dbReference type="ARBA" id="ARBA00023077"/>
    </source>
</evidence>
<keyword evidence="2 8" id="KW-0813">Transport</keyword>
<dbReference type="PROSITE" id="PS52016">
    <property type="entry name" value="TONB_DEPENDENT_REC_3"/>
    <property type="match status" value="1"/>
</dbReference>
<dbReference type="Proteomes" id="UP001348817">
    <property type="component" value="Chromosome"/>
</dbReference>
<accession>A0AAU9CLJ5</accession>
<dbReference type="InterPro" id="IPR037066">
    <property type="entry name" value="Plug_dom_sf"/>
</dbReference>
<feature type="domain" description="TonB-dependent receptor plug" evidence="12">
    <location>
        <begin position="135"/>
        <end position="222"/>
    </location>
</feature>
<dbReference type="Pfam" id="PF07715">
    <property type="entry name" value="Plug"/>
    <property type="match status" value="1"/>
</dbReference>
<comment type="subcellular location">
    <subcellularLocation>
        <location evidence="1 8">Cell outer membrane</location>
        <topology evidence="1 8">Multi-pass membrane protein</topology>
    </subcellularLocation>
</comment>
<dbReference type="KEGG" id="fax:FUAX_26070"/>
<dbReference type="InterPro" id="IPR000531">
    <property type="entry name" value="Beta-barrel_TonB"/>
</dbReference>
<dbReference type="PANTHER" id="PTHR30069:SF49">
    <property type="entry name" value="OUTER MEMBRANE PROTEIN C"/>
    <property type="match status" value="1"/>
</dbReference>
<keyword evidence="14" id="KW-1185">Reference proteome</keyword>
<evidence type="ECO:0000259" key="11">
    <source>
        <dbReference type="Pfam" id="PF00593"/>
    </source>
</evidence>
<gene>
    <name evidence="13" type="ORF">FUAX_26070</name>
</gene>
<dbReference type="PANTHER" id="PTHR30069">
    <property type="entry name" value="TONB-DEPENDENT OUTER MEMBRANE RECEPTOR"/>
    <property type="match status" value="1"/>
</dbReference>
<feature type="domain" description="TonB-dependent receptor-like beta-barrel" evidence="11">
    <location>
        <begin position="303"/>
        <end position="721"/>
    </location>
</feature>
<evidence type="ECO:0000256" key="7">
    <source>
        <dbReference type="ARBA" id="ARBA00023237"/>
    </source>
</evidence>
<sequence>MRNIIRSNVRWALSGLCFVLALLPAYGQQQKSITLLDKESGDPIAGASFSLGSQTGLSNEHGAIQFEWTTGARESMALSHVTYGQWRIGSKALETARKGQRFYRQEKIIGLKPVSVISLREKDGDTHDIGNREKSAHDAGALLTHDPAVAVIRKGGGYGFDPVLRGFKYDQLNVVMDGCQSATAACPNRMDPPTSQMAPNMLGKIEVAKGPYSLRYGAGLGGTINFVSQPPSYHKQSGSFGRYSTLFESNGTVWRNEAMAGTRGDRFDARLFASYSQGRDYSAGNGEEIASGFERLSVGMTVNYLLAQNHDLGFNLTNNRANDTDFAGLPMDLISDDTWMFRVNHTATFHGGALKKWRNVVFGSFVDHAMDNSMKNLNPRMVDAETLAKTQNYGARTEGTWSFGQSKLFAGADYRYESADGNRERHMLKGPMAGKVLVDKAWQDSYIQKTGVFAEYHQELSGYQLVLSARVDVDKAGARDISEGFDSLNPETPDTQANPSFSVGAMRALATNWNLSLWLGHARRSGNLTERFINFFPVGNDPYEILGNPDLSPEANSQADLVLEWKSDKVQWRMVGFVAYTKDFITSIIDKELKPVMPKSPGVRRMVNLDKALRMGGEMEWRQMLARHWQHSLSVAYTYGEDLDRKDPLPEIAPLDVRYVVGGALFGGKLLPEFSLRHVLKQNRVSEEFGERKSEAFTLADINLTYRPLPWLDLDLGLKNLFDTTYFEHLSRANRNNDSGPIYSPGRSFVFALRARFGEE</sequence>
<dbReference type="SUPFAM" id="SSF56935">
    <property type="entry name" value="Porins"/>
    <property type="match status" value="1"/>
</dbReference>
<proteinExistence type="inferred from homology"/>
<dbReference type="Pfam" id="PF00593">
    <property type="entry name" value="TonB_dep_Rec_b-barrel"/>
    <property type="match status" value="1"/>
</dbReference>
<evidence type="ECO:0000256" key="10">
    <source>
        <dbReference type="SAM" id="SignalP"/>
    </source>
</evidence>
<evidence type="ECO:0000313" key="13">
    <source>
        <dbReference type="EMBL" id="BDD10175.1"/>
    </source>
</evidence>
<dbReference type="Gene3D" id="2.170.130.10">
    <property type="entry name" value="TonB-dependent receptor, plug domain"/>
    <property type="match status" value="1"/>
</dbReference>
<evidence type="ECO:0000256" key="1">
    <source>
        <dbReference type="ARBA" id="ARBA00004571"/>
    </source>
</evidence>
<evidence type="ECO:0000256" key="4">
    <source>
        <dbReference type="ARBA" id="ARBA00022692"/>
    </source>
</evidence>
<name>A0AAU9CLJ5_9BACT</name>
<keyword evidence="6 8" id="KW-0472">Membrane</keyword>
<evidence type="ECO:0000256" key="8">
    <source>
        <dbReference type="PROSITE-ProRule" id="PRU01360"/>
    </source>
</evidence>
<evidence type="ECO:0000256" key="6">
    <source>
        <dbReference type="ARBA" id="ARBA00023136"/>
    </source>
</evidence>
<keyword evidence="7 8" id="KW-0998">Cell outer membrane</keyword>